<evidence type="ECO:0000313" key="2">
    <source>
        <dbReference type="EMBL" id="KII70456.1"/>
    </source>
</evidence>
<name>A0A0C2MT26_THEKT</name>
<dbReference type="EMBL" id="JWZT01002063">
    <property type="protein sequence ID" value="KII70456.1"/>
    <property type="molecule type" value="Genomic_DNA"/>
</dbReference>
<gene>
    <name evidence="2" type="ORF">RF11_04665</name>
</gene>
<dbReference type="Proteomes" id="UP000031668">
    <property type="component" value="Unassembled WGS sequence"/>
</dbReference>
<evidence type="ECO:0000313" key="3">
    <source>
        <dbReference type="Proteomes" id="UP000031668"/>
    </source>
</evidence>
<keyword evidence="3" id="KW-1185">Reference proteome</keyword>
<dbReference type="AlphaFoldDB" id="A0A0C2MT26"/>
<organism evidence="2 3">
    <name type="scientific">Thelohanellus kitauei</name>
    <name type="common">Myxosporean</name>
    <dbReference type="NCBI Taxonomy" id="669202"/>
    <lineage>
        <taxon>Eukaryota</taxon>
        <taxon>Metazoa</taxon>
        <taxon>Cnidaria</taxon>
        <taxon>Myxozoa</taxon>
        <taxon>Myxosporea</taxon>
        <taxon>Bivalvulida</taxon>
        <taxon>Platysporina</taxon>
        <taxon>Myxobolidae</taxon>
        <taxon>Thelohanellus</taxon>
    </lineage>
</organism>
<reference evidence="2 3" key="1">
    <citation type="journal article" date="2014" name="Genome Biol. Evol.">
        <title>The genome of the myxosporean Thelohanellus kitauei shows adaptations to nutrient acquisition within its fish host.</title>
        <authorList>
            <person name="Yang Y."/>
            <person name="Xiong J."/>
            <person name="Zhou Z."/>
            <person name="Huo F."/>
            <person name="Miao W."/>
            <person name="Ran C."/>
            <person name="Liu Y."/>
            <person name="Zhang J."/>
            <person name="Feng J."/>
            <person name="Wang M."/>
            <person name="Wang M."/>
            <person name="Wang L."/>
            <person name="Yao B."/>
        </authorList>
    </citation>
    <scope>NUCLEOTIDE SEQUENCE [LARGE SCALE GENOMIC DNA]</scope>
    <source>
        <strain evidence="2">Wuqing</strain>
    </source>
</reference>
<evidence type="ECO:0000256" key="1">
    <source>
        <dbReference type="SAM" id="MobiDB-lite"/>
    </source>
</evidence>
<feature type="compositionally biased region" description="Basic and acidic residues" evidence="1">
    <location>
        <begin position="64"/>
        <end position="77"/>
    </location>
</feature>
<comment type="caution">
    <text evidence="2">The sequence shown here is derived from an EMBL/GenBank/DDBJ whole genome shotgun (WGS) entry which is preliminary data.</text>
</comment>
<sequence length="143" mass="15866">MKCNRKFNKFTGILKNLDEGFENISGKSNTAGFSKTEIVACIAGGDLEDLADGVYNPHDPNATEEAKGDPEDRRIDSENQWNVNPILDWLISKSSLEVFNKKSKNAAKLFSLTHASSIDTFAVICIAPKGNPNPEHNYFILYK</sequence>
<proteinExistence type="predicted"/>
<feature type="region of interest" description="Disordered" evidence="1">
    <location>
        <begin position="53"/>
        <end position="77"/>
    </location>
</feature>
<protein>
    <submittedName>
        <fullName evidence="2">Uncharacterized protein</fullName>
    </submittedName>
</protein>
<accession>A0A0C2MT26</accession>